<evidence type="ECO:0000313" key="3">
    <source>
        <dbReference type="Proteomes" id="UP000678016"/>
    </source>
</evidence>
<dbReference type="InterPro" id="IPR027417">
    <property type="entry name" value="P-loop_NTPase"/>
</dbReference>
<dbReference type="SUPFAM" id="SSF52540">
    <property type="entry name" value="P-loop containing nucleoside triphosphate hydrolases"/>
    <property type="match status" value="1"/>
</dbReference>
<protein>
    <recommendedName>
        <fullName evidence="1">Double-GTPase 2 domain-containing protein</fullName>
    </recommendedName>
</protein>
<dbReference type="Pfam" id="PF19993">
    <property type="entry name" value="DO-GTPase2"/>
    <property type="match status" value="1"/>
</dbReference>
<reference evidence="3" key="1">
    <citation type="submission" date="2021-05" db="EMBL/GenBank/DDBJ databases">
        <title>Direct Submission.</title>
        <authorList>
            <person name="Li K."/>
            <person name="Gao J."/>
        </authorList>
    </citation>
    <scope>NUCLEOTIDE SEQUENCE [LARGE SCALE GENOMIC DNA]</scope>
    <source>
        <strain evidence="3">HDS12</strain>
    </source>
</reference>
<dbReference type="Proteomes" id="UP000678016">
    <property type="component" value="Chromosome"/>
</dbReference>
<keyword evidence="3" id="KW-1185">Reference proteome</keyword>
<dbReference type="EMBL" id="CP074132">
    <property type="protein sequence ID" value="QUX28090.1"/>
    <property type="molecule type" value="Genomic_DNA"/>
</dbReference>
<name>A0ABX8C2D6_9ACTN</name>
<evidence type="ECO:0000313" key="2">
    <source>
        <dbReference type="EMBL" id="QUX28090.1"/>
    </source>
</evidence>
<gene>
    <name evidence="2" type="ORF">KGD83_22910</name>
</gene>
<accession>A0ABX8C2D6</accession>
<sequence>MLRSLDAVRSLIPVEGRLLVCPYCYSRFAERRIRFRCTGRPGPDGRVCAPVEDAAIRAQLGRRERLPPVFEADGRSARAVCPECASTTGRQVCATCHAQLPVNFGRIRSRMIALVGARDAGKTVFMTVLIHELMNRVGSRFDASVGGSDDQTRHRFHADYETPLYEKARLLGATRRTGVTREPLVFRFTTQRRGLGGRRPQHTLLSFFDTAGEDLTSGESVEANLRYLNSADGIILLLDPLRMEGTRQLAAAGGLPPAPDTARSRPLDMLGRVTDLLMSRPGAVNKLIQVPMAVCLTKIDALHGELDEGSPLHRPQPTAPFFDESDSQDVHAQIQQLLHRWDGGGVDGHVRNHYRNARYFGVSALGGVPDAGNRVRGGVRPYRVADPFLWMLGEFGVIPSRGAS</sequence>
<dbReference type="Gene3D" id="3.40.50.300">
    <property type="entry name" value="P-loop containing nucleotide triphosphate hydrolases"/>
    <property type="match status" value="1"/>
</dbReference>
<proteinExistence type="predicted"/>
<feature type="domain" description="Double-GTPase 2" evidence="1">
    <location>
        <begin position="110"/>
        <end position="301"/>
    </location>
</feature>
<dbReference type="RefSeq" id="WP_212641119.1">
    <property type="nucleotide sequence ID" value="NZ_CP074132.1"/>
</dbReference>
<organism evidence="2 3">
    <name type="scientific">Nocardiopsis akebiae</name>
    <dbReference type="NCBI Taxonomy" id="2831968"/>
    <lineage>
        <taxon>Bacteria</taxon>
        <taxon>Bacillati</taxon>
        <taxon>Actinomycetota</taxon>
        <taxon>Actinomycetes</taxon>
        <taxon>Streptosporangiales</taxon>
        <taxon>Nocardiopsidaceae</taxon>
        <taxon>Nocardiopsis</taxon>
    </lineage>
</organism>
<dbReference type="InterPro" id="IPR045528">
    <property type="entry name" value="DO-GTPase2"/>
</dbReference>
<evidence type="ECO:0000259" key="1">
    <source>
        <dbReference type="Pfam" id="PF19993"/>
    </source>
</evidence>